<dbReference type="InterPro" id="IPR048031">
    <property type="entry name" value="ScyD/ScyE-like"/>
</dbReference>
<dbReference type="NCBIfam" id="NF033206">
    <property type="entry name" value="ScyE_fam"/>
    <property type="match status" value="1"/>
</dbReference>
<evidence type="ECO:0000313" key="3">
    <source>
        <dbReference type="Proteomes" id="UP000502996"/>
    </source>
</evidence>
<sequence length="356" mass="36985">MHRGSSLVAATLLLLTTAGPASGAPALPRERALDSGLLSPLSIAVAEDGTVWYSENYAGLLHRRGRDGRTTTPARAPGDLELSAVGERDGTVWYAVTGAGHTIGRLHRLSPDGSDVVEADLYAHERSENPDRGYRYGFDRLPPGCRAQVAGADRAAYRGKAETHPVASLPAHGAVYVADAAANAVLAVVDGTVTTVVALPPVRTTMTSAYAEENGFPACTVGRAYWAEAVPTDVEAGPLGRLYVTSLPGGPGELDGRPAGRILEVLPLTGQVRVLADGLDQPVGLAVAASGDVYVSELQGDRISLVRAGTRTPESYVEVTYPGDVEHAPDGLVATTDVLSGTNGIDPPEGELVKLN</sequence>
<dbReference type="KEGG" id="nano:G5V58_16285"/>
<dbReference type="InterPro" id="IPR011042">
    <property type="entry name" value="6-blade_b-propeller_TolB-like"/>
</dbReference>
<dbReference type="AlphaFoldDB" id="A0A6G6WGB0"/>
<dbReference type="RefSeq" id="WP_165234963.1">
    <property type="nucleotide sequence ID" value="NZ_CP049257.1"/>
</dbReference>
<proteinExistence type="predicted"/>
<evidence type="ECO:0000256" key="1">
    <source>
        <dbReference type="SAM" id="SignalP"/>
    </source>
</evidence>
<reference evidence="2 3" key="1">
    <citation type="submission" date="2020-02" db="EMBL/GenBank/DDBJ databases">
        <title>Full genome sequence of Nocardioides sp. R-3366.</title>
        <authorList>
            <person name="Im W.-T."/>
        </authorList>
    </citation>
    <scope>NUCLEOTIDE SEQUENCE [LARGE SCALE GENOMIC DNA]</scope>
    <source>
        <strain evidence="2 3">R-3366</strain>
    </source>
</reference>
<keyword evidence="3" id="KW-1185">Reference proteome</keyword>
<dbReference type="Proteomes" id="UP000502996">
    <property type="component" value="Chromosome"/>
</dbReference>
<gene>
    <name evidence="2" type="ORF">G5V58_16285</name>
</gene>
<protein>
    <submittedName>
        <fullName evidence="2">ScyD/ScyE family protein</fullName>
    </submittedName>
</protein>
<dbReference type="EMBL" id="CP049257">
    <property type="protein sequence ID" value="QIG44125.1"/>
    <property type="molecule type" value="Genomic_DNA"/>
</dbReference>
<evidence type="ECO:0000313" key="2">
    <source>
        <dbReference type="EMBL" id="QIG44125.1"/>
    </source>
</evidence>
<feature type="chain" id="PRO_5026261606" evidence="1">
    <location>
        <begin position="24"/>
        <end position="356"/>
    </location>
</feature>
<dbReference type="InterPro" id="IPR015943">
    <property type="entry name" value="WD40/YVTN_repeat-like_dom_sf"/>
</dbReference>
<dbReference type="Gene3D" id="2.130.10.10">
    <property type="entry name" value="YVTN repeat-like/Quinoprotein amine dehydrogenase"/>
    <property type="match status" value="1"/>
</dbReference>
<feature type="signal peptide" evidence="1">
    <location>
        <begin position="1"/>
        <end position="23"/>
    </location>
</feature>
<organism evidence="2 3">
    <name type="scientific">Nocardioides anomalus</name>
    <dbReference type="NCBI Taxonomy" id="2712223"/>
    <lineage>
        <taxon>Bacteria</taxon>
        <taxon>Bacillati</taxon>
        <taxon>Actinomycetota</taxon>
        <taxon>Actinomycetes</taxon>
        <taxon>Propionibacteriales</taxon>
        <taxon>Nocardioidaceae</taxon>
        <taxon>Nocardioides</taxon>
    </lineage>
</organism>
<keyword evidence="1" id="KW-0732">Signal</keyword>
<accession>A0A6G6WGB0</accession>
<dbReference type="SUPFAM" id="SSF63829">
    <property type="entry name" value="Calcium-dependent phosphotriesterase"/>
    <property type="match status" value="1"/>
</dbReference>
<name>A0A6G6WGB0_9ACTN</name>
<dbReference type="Gene3D" id="2.120.10.30">
    <property type="entry name" value="TolB, C-terminal domain"/>
    <property type="match status" value="1"/>
</dbReference>